<reference evidence="12 13" key="1">
    <citation type="submission" date="2020-06" db="EMBL/GenBank/DDBJ databases">
        <authorList>
            <person name="Li R."/>
            <person name="Bekaert M."/>
        </authorList>
    </citation>
    <scope>NUCLEOTIDE SEQUENCE [LARGE SCALE GENOMIC DNA]</scope>
    <source>
        <strain evidence="13">wild</strain>
    </source>
</reference>
<evidence type="ECO:0000256" key="10">
    <source>
        <dbReference type="PROSITE-ProRule" id="PRU00042"/>
    </source>
</evidence>
<dbReference type="PROSITE" id="PS50157">
    <property type="entry name" value="ZINC_FINGER_C2H2_2"/>
    <property type="match status" value="3"/>
</dbReference>
<gene>
    <name evidence="12" type="ORF">MCOR_24725</name>
</gene>
<feature type="domain" description="C2H2-type" evidence="11">
    <location>
        <begin position="213"/>
        <end position="240"/>
    </location>
</feature>
<dbReference type="GO" id="GO:0008270">
    <property type="term" value="F:zinc ion binding"/>
    <property type="evidence" value="ECO:0007669"/>
    <property type="project" value="UniProtKB-KW"/>
</dbReference>
<feature type="domain" description="C2H2-type" evidence="11">
    <location>
        <begin position="241"/>
        <end position="265"/>
    </location>
</feature>
<keyword evidence="6" id="KW-0805">Transcription regulation</keyword>
<feature type="domain" description="C2H2-type" evidence="11">
    <location>
        <begin position="185"/>
        <end position="212"/>
    </location>
</feature>
<dbReference type="SMART" id="SM00355">
    <property type="entry name" value="ZnF_C2H2"/>
    <property type="match status" value="3"/>
</dbReference>
<evidence type="ECO:0000256" key="8">
    <source>
        <dbReference type="ARBA" id="ARBA00023242"/>
    </source>
</evidence>
<dbReference type="OrthoDB" id="9451254at2759"/>
<keyword evidence="7" id="KW-0804">Transcription</keyword>
<accession>A0A6J8C3C5</accession>
<evidence type="ECO:0000313" key="13">
    <source>
        <dbReference type="Proteomes" id="UP000507470"/>
    </source>
</evidence>
<dbReference type="FunFam" id="3.30.160.60:FF:000090">
    <property type="entry name" value="Odd-skipped-related transciption factor 2"/>
    <property type="match status" value="1"/>
</dbReference>
<dbReference type="GO" id="GO:0005634">
    <property type="term" value="C:nucleus"/>
    <property type="evidence" value="ECO:0007669"/>
    <property type="project" value="UniProtKB-SubCell"/>
</dbReference>
<comment type="similarity">
    <text evidence="9">Belongs to the Odd C2H2-type zinc-finger protein family.</text>
</comment>
<dbReference type="AlphaFoldDB" id="A0A6J8C3C5"/>
<dbReference type="InterPro" id="IPR013087">
    <property type="entry name" value="Znf_C2H2_type"/>
</dbReference>
<keyword evidence="4 10" id="KW-0863">Zinc-finger</keyword>
<dbReference type="Gene3D" id="3.30.160.60">
    <property type="entry name" value="Classic Zinc Finger"/>
    <property type="match status" value="3"/>
</dbReference>
<sequence length="265" mass="30424">MTSPGIVCPSPVYSKPSPSCCPQSSLLYPQMTYGDALSCYPYSLMYNNLFMLQAAYSTPNKTSIRNYLPSYHDSSPILDLSARANSCSSPEVSSDDSFASEYKKPETPKFDFHHLAEAATGHNGNSDEEASSPEKTRDAYVVSHAWRYILESSRMRMRYPFHYNKYPLKMDLNRGKKPRRAKKEYICKYCGRHFTKSYNLLIHERTHTDERPFPCDICGKAFRRQDHLRDHKYIHSKDKPFKCAVCGKGFCQARTLAVHKATHMV</sequence>
<evidence type="ECO:0000256" key="1">
    <source>
        <dbReference type="ARBA" id="ARBA00004123"/>
    </source>
</evidence>
<evidence type="ECO:0000256" key="9">
    <source>
        <dbReference type="ARBA" id="ARBA00038339"/>
    </source>
</evidence>
<keyword evidence="8" id="KW-0539">Nucleus</keyword>
<name>A0A6J8C3C5_MYTCO</name>
<keyword evidence="2" id="KW-0479">Metal-binding</keyword>
<evidence type="ECO:0000313" key="12">
    <source>
        <dbReference type="EMBL" id="CAC5389570.1"/>
    </source>
</evidence>
<dbReference type="PANTHER" id="PTHR14196:SF0">
    <property type="entry name" value="PROTEIN BOWEL"/>
    <property type="match status" value="1"/>
</dbReference>
<evidence type="ECO:0000256" key="3">
    <source>
        <dbReference type="ARBA" id="ARBA00022737"/>
    </source>
</evidence>
<keyword evidence="13" id="KW-1185">Reference proteome</keyword>
<proteinExistence type="inferred from homology"/>
<evidence type="ECO:0000256" key="7">
    <source>
        <dbReference type="ARBA" id="ARBA00023163"/>
    </source>
</evidence>
<comment type="subcellular location">
    <subcellularLocation>
        <location evidence="1">Nucleus</location>
    </subcellularLocation>
</comment>
<dbReference type="PROSITE" id="PS00028">
    <property type="entry name" value="ZINC_FINGER_C2H2_1"/>
    <property type="match status" value="3"/>
</dbReference>
<dbReference type="InterPro" id="IPR050717">
    <property type="entry name" value="C2H2-ZF_Transcription_Reg"/>
</dbReference>
<dbReference type="SUPFAM" id="SSF57667">
    <property type="entry name" value="beta-beta-alpha zinc fingers"/>
    <property type="match status" value="2"/>
</dbReference>
<dbReference type="InterPro" id="IPR036236">
    <property type="entry name" value="Znf_C2H2_sf"/>
</dbReference>
<protein>
    <submittedName>
        <fullName evidence="12">OSR</fullName>
    </submittedName>
</protein>
<dbReference type="EMBL" id="CACVKT020004351">
    <property type="protein sequence ID" value="CAC5389570.1"/>
    <property type="molecule type" value="Genomic_DNA"/>
</dbReference>
<dbReference type="FunFam" id="3.30.160.60:FF:000254">
    <property type="entry name" value="Odd-skipped related transciption factor 1"/>
    <property type="match status" value="1"/>
</dbReference>
<evidence type="ECO:0000259" key="11">
    <source>
        <dbReference type="PROSITE" id="PS50157"/>
    </source>
</evidence>
<keyword evidence="3" id="KW-0677">Repeat</keyword>
<keyword evidence="5" id="KW-0862">Zinc</keyword>
<dbReference type="GO" id="GO:0000981">
    <property type="term" value="F:DNA-binding transcription factor activity, RNA polymerase II-specific"/>
    <property type="evidence" value="ECO:0007669"/>
    <property type="project" value="TreeGrafter"/>
</dbReference>
<evidence type="ECO:0000256" key="2">
    <source>
        <dbReference type="ARBA" id="ARBA00022723"/>
    </source>
</evidence>
<evidence type="ECO:0000256" key="5">
    <source>
        <dbReference type="ARBA" id="ARBA00022833"/>
    </source>
</evidence>
<organism evidence="12 13">
    <name type="scientific">Mytilus coruscus</name>
    <name type="common">Sea mussel</name>
    <dbReference type="NCBI Taxonomy" id="42192"/>
    <lineage>
        <taxon>Eukaryota</taxon>
        <taxon>Metazoa</taxon>
        <taxon>Spiralia</taxon>
        <taxon>Lophotrochozoa</taxon>
        <taxon>Mollusca</taxon>
        <taxon>Bivalvia</taxon>
        <taxon>Autobranchia</taxon>
        <taxon>Pteriomorphia</taxon>
        <taxon>Mytilida</taxon>
        <taxon>Mytiloidea</taxon>
        <taxon>Mytilidae</taxon>
        <taxon>Mytilinae</taxon>
        <taxon>Mytilus</taxon>
    </lineage>
</organism>
<dbReference type="PANTHER" id="PTHR14196">
    <property type="entry name" value="ODD-SKIPPED - RELATED"/>
    <property type="match status" value="1"/>
</dbReference>
<dbReference type="Pfam" id="PF00096">
    <property type="entry name" value="zf-C2H2"/>
    <property type="match status" value="3"/>
</dbReference>
<dbReference type="GO" id="GO:0000977">
    <property type="term" value="F:RNA polymerase II transcription regulatory region sequence-specific DNA binding"/>
    <property type="evidence" value="ECO:0007669"/>
    <property type="project" value="TreeGrafter"/>
</dbReference>
<evidence type="ECO:0000256" key="6">
    <source>
        <dbReference type="ARBA" id="ARBA00023015"/>
    </source>
</evidence>
<dbReference type="FunFam" id="3.30.160.60:FF:000311">
    <property type="entry name" value="protein odd-skipped-related 2 isoform X1"/>
    <property type="match status" value="1"/>
</dbReference>
<evidence type="ECO:0000256" key="4">
    <source>
        <dbReference type="ARBA" id="ARBA00022771"/>
    </source>
</evidence>
<dbReference type="Proteomes" id="UP000507470">
    <property type="component" value="Unassembled WGS sequence"/>
</dbReference>